<evidence type="ECO:0000313" key="3">
    <source>
        <dbReference type="EMBL" id="KIK78207.1"/>
    </source>
</evidence>
<organism evidence="2 4">
    <name type="scientific">Paxillus rubicundulus Ve08.2h10</name>
    <dbReference type="NCBI Taxonomy" id="930991"/>
    <lineage>
        <taxon>Eukaryota</taxon>
        <taxon>Fungi</taxon>
        <taxon>Dikarya</taxon>
        <taxon>Basidiomycota</taxon>
        <taxon>Agaricomycotina</taxon>
        <taxon>Agaricomycetes</taxon>
        <taxon>Agaricomycetidae</taxon>
        <taxon>Boletales</taxon>
        <taxon>Paxilineae</taxon>
        <taxon>Paxillaceae</taxon>
        <taxon>Paxillus</taxon>
    </lineage>
</organism>
<dbReference type="HOGENOM" id="CLU_934155_0_0_1"/>
<gene>
    <name evidence="3" type="ORF">PAXRUDRAFT_17004</name>
    <name evidence="2" type="ORF">PAXRUDRAFT_18389</name>
</gene>
<name>A0A0D0CY85_9AGAM</name>
<feature type="compositionally biased region" description="Basic and acidic residues" evidence="1">
    <location>
        <begin position="149"/>
        <end position="159"/>
    </location>
</feature>
<keyword evidence="4" id="KW-1185">Reference proteome</keyword>
<dbReference type="EMBL" id="KN826672">
    <property type="protein sequence ID" value="KIK78207.1"/>
    <property type="molecule type" value="Genomic_DNA"/>
</dbReference>
<proteinExistence type="predicted"/>
<reference evidence="2 4" key="1">
    <citation type="submission" date="2014-04" db="EMBL/GenBank/DDBJ databases">
        <authorList>
            <consortium name="DOE Joint Genome Institute"/>
            <person name="Kuo A."/>
            <person name="Kohler A."/>
            <person name="Jargeat P."/>
            <person name="Nagy L.G."/>
            <person name="Floudas D."/>
            <person name="Copeland A."/>
            <person name="Barry K.W."/>
            <person name="Cichocki N."/>
            <person name="Veneault-Fourrey C."/>
            <person name="LaButti K."/>
            <person name="Lindquist E.A."/>
            <person name="Lipzen A."/>
            <person name="Lundell T."/>
            <person name="Morin E."/>
            <person name="Murat C."/>
            <person name="Sun H."/>
            <person name="Tunlid A."/>
            <person name="Henrissat B."/>
            <person name="Grigoriev I.V."/>
            <person name="Hibbett D.S."/>
            <person name="Martin F."/>
            <person name="Nordberg H.P."/>
            <person name="Cantor M.N."/>
            <person name="Hua S.X."/>
        </authorList>
    </citation>
    <scope>NUCLEOTIDE SEQUENCE [LARGE SCALE GENOMIC DNA]</scope>
    <source>
        <strain evidence="2 4">Ve08.2h10</strain>
    </source>
</reference>
<accession>A0A0D0CY85</accession>
<reference evidence="4" key="2">
    <citation type="submission" date="2015-01" db="EMBL/GenBank/DDBJ databases">
        <title>Evolutionary Origins and Diversification of the Mycorrhizal Mutualists.</title>
        <authorList>
            <consortium name="DOE Joint Genome Institute"/>
            <consortium name="Mycorrhizal Genomics Consortium"/>
            <person name="Kohler A."/>
            <person name="Kuo A."/>
            <person name="Nagy L.G."/>
            <person name="Floudas D."/>
            <person name="Copeland A."/>
            <person name="Barry K.W."/>
            <person name="Cichocki N."/>
            <person name="Veneault-Fourrey C."/>
            <person name="LaButti K."/>
            <person name="Lindquist E.A."/>
            <person name="Lipzen A."/>
            <person name="Lundell T."/>
            <person name="Morin E."/>
            <person name="Murat C."/>
            <person name="Riley R."/>
            <person name="Ohm R."/>
            <person name="Sun H."/>
            <person name="Tunlid A."/>
            <person name="Henrissat B."/>
            <person name="Grigoriev I.V."/>
            <person name="Hibbett D.S."/>
            <person name="Martin F."/>
        </authorList>
    </citation>
    <scope>NUCLEOTIDE SEQUENCE [LARGE SCALE GENOMIC DNA]</scope>
    <source>
        <strain evidence="4">Ve08.2h10</strain>
    </source>
</reference>
<feature type="compositionally biased region" description="Basic residues" evidence="1">
    <location>
        <begin position="173"/>
        <end position="182"/>
    </location>
</feature>
<dbReference type="AlphaFoldDB" id="A0A0D0CY85"/>
<dbReference type="EMBL" id="KN827627">
    <property type="protein sequence ID" value="KIK76181.1"/>
    <property type="molecule type" value="Genomic_DNA"/>
</dbReference>
<evidence type="ECO:0000256" key="1">
    <source>
        <dbReference type="SAM" id="MobiDB-lite"/>
    </source>
</evidence>
<reference evidence="2" key="3">
    <citation type="submission" date="2015-02" db="EMBL/GenBank/DDBJ databases">
        <title>Evolutionary Origins and Diversification of the Mycorrhizal Mutualists.</title>
        <authorList>
            <consortium name="DOE Joint Genome Institute"/>
            <consortium name="Mycorrhizal Genomics Consortium"/>
            <person name="Kohler A."/>
            <person name="Kuo A."/>
            <person name="Nagy L.G."/>
            <person name="Floudas D."/>
            <person name="Copeland A."/>
            <person name="Barry K.W."/>
            <person name="Cichocki N."/>
            <person name="Veneault-Fourrey C."/>
            <person name="LaButti K."/>
            <person name="Lindquist E.A."/>
            <person name="Lipzen A."/>
            <person name="Lundell T."/>
            <person name="Morin E."/>
            <person name="Murat C."/>
            <person name="Riley R."/>
            <person name="Ohm R."/>
            <person name="Sun H."/>
            <person name="Tunlid A."/>
            <person name="Henrissat B."/>
            <person name="Grigoriev I.V."/>
            <person name="Hibbett D.S."/>
            <person name="Martin F."/>
        </authorList>
    </citation>
    <scope>NUCLEOTIDE SEQUENCE</scope>
    <source>
        <strain evidence="2 4">Ve08.2h10</strain>
    </source>
</reference>
<feature type="region of interest" description="Disordered" evidence="1">
    <location>
        <begin position="86"/>
        <end position="201"/>
    </location>
</feature>
<evidence type="ECO:0000313" key="4">
    <source>
        <dbReference type="Proteomes" id="UP000054538"/>
    </source>
</evidence>
<sequence length="298" mass="33237">MALPWERQDILKRMDTAIKYLMLVSHASRDRKRLLATTEGWQSRSQLRDIVKHSMHIDDDEMSWWDQINDQPEDEERLDQQSMVSKIKGESKGNQILTAVPPSIRGERTPPDLDRPPPSATTPNPSVAIQNLPGGPWPGPARKTSSKSAQDRASDDDARSSPFLATPRDRIRNGKNQRRPWLVRKGPGLCPTEPTRGLQQKYRRSERSSLCWRPSFGLAGGSGCTRAHSFSYVGHTIQTTANFALTLFYGSYYRACKSSFVENDLAVVEIDDDDLVGGRTHTPCSIPSGTSAALLPPL</sequence>
<dbReference type="Proteomes" id="UP000054538">
    <property type="component" value="Unassembled WGS sequence"/>
</dbReference>
<feature type="compositionally biased region" description="Basic and acidic residues" evidence="1">
    <location>
        <begin position="105"/>
        <end position="115"/>
    </location>
</feature>
<protein>
    <submittedName>
        <fullName evidence="2">Unplaced genomic scaffold scaffold_2805, whole genome shotgun sequence</fullName>
    </submittedName>
</protein>
<evidence type="ECO:0000313" key="2">
    <source>
        <dbReference type="EMBL" id="KIK76181.1"/>
    </source>
</evidence>